<evidence type="ECO:0000313" key="1">
    <source>
        <dbReference type="EMBL" id="CAG8766671.1"/>
    </source>
</evidence>
<name>A0ACA9QVY6_9GLOM</name>
<protein>
    <submittedName>
        <fullName evidence="1">28265_t:CDS:1</fullName>
    </submittedName>
</protein>
<gene>
    <name evidence="1" type="ORF">RPERSI_LOCUS15885</name>
</gene>
<organism evidence="1 2">
    <name type="scientific">Racocetra persica</name>
    <dbReference type="NCBI Taxonomy" id="160502"/>
    <lineage>
        <taxon>Eukaryota</taxon>
        <taxon>Fungi</taxon>
        <taxon>Fungi incertae sedis</taxon>
        <taxon>Mucoromycota</taxon>
        <taxon>Glomeromycotina</taxon>
        <taxon>Glomeromycetes</taxon>
        <taxon>Diversisporales</taxon>
        <taxon>Gigasporaceae</taxon>
        <taxon>Racocetra</taxon>
    </lineage>
</organism>
<proteinExistence type="predicted"/>
<reference evidence="1" key="1">
    <citation type="submission" date="2021-06" db="EMBL/GenBank/DDBJ databases">
        <authorList>
            <person name="Kallberg Y."/>
            <person name="Tangrot J."/>
            <person name="Rosling A."/>
        </authorList>
    </citation>
    <scope>NUCLEOTIDE SEQUENCE</scope>
    <source>
        <strain evidence="1">MA461A</strain>
    </source>
</reference>
<accession>A0ACA9QVY6</accession>
<comment type="caution">
    <text evidence="1">The sequence shown here is derived from an EMBL/GenBank/DDBJ whole genome shotgun (WGS) entry which is preliminary data.</text>
</comment>
<evidence type="ECO:0000313" key="2">
    <source>
        <dbReference type="Proteomes" id="UP000789920"/>
    </source>
</evidence>
<dbReference type="Proteomes" id="UP000789920">
    <property type="component" value="Unassembled WGS sequence"/>
</dbReference>
<keyword evidence="2" id="KW-1185">Reference proteome</keyword>
<feature type="non-terminal residue" evidence="1">
    <location>
        <position position="308"/>
    </location>
</feature>
<sequence length="308" mass="35384">MSEIKKLIERNQNWSKTKSSKFFEDLTNVQEPKFIWIGCSDSRCSPEITTQSDLGVIFVLRNIANQFKTTDLSALSVLEYAVEHLKVKHIIVCGHYECGGVGHVIDSLYNNKHGHVDNIDNWLKDIKEVYLCHSSQFDKLDKDEKKKLLVELNITKQVIVYGLVYNMKEGMLKILNATIGDAKPYSRKKFNYPWGVNEDMKTPALTIRSIRKLRDDEHGMVDYKENAPYEVEVNEEIEDGNNISHSIWLFANADYDTVRPPSFNSDAPIIYYILSNLRKQVEIPLLNKCSVNGRTIYSVRGTQDVLSN</sequence>
<dbReference type="EMBL" id="CAJVQC010038638">
    <property type="protein sequence ID" value="CAG8766671.1"/>
    <property type="molecule type" value="Genomic_DNA"/>
</dbReference>